<name>A0AAE3FH77_9BACT</name>
<gene>
    <name evidence="2" type="ORF">MR241_03695</name>
</gene>
<sequence length="163" mass="17559">MMKISKTLSVGISFVLSLIFALALLVIGAVAWNYTAVLFPGSGLQPLPAVVMATYPEIIVALVADAMLIKLLHNVSRESVFIPENVACIRTISWMCFAEALLFTGEGVASLMSEQTAAGQNRFPFAVFLIIAFACAFMGLIVRVVKNIIEQATAIKAENDFTV</sequence>
<reference evidence="2 3" key="1">
    <citation type="submission" date="2022-03" db="EMBL/GenBank/DDBJ databases">
        <title>Metagenome-assembled genomes from swine fecal metagenomes.</title>
        <authorList>
            <person name="Holman D.B."/>
            <person name="Kommadath A."/>
        </authorList>
    </citation>
    <scope>NUCLEOTIDE SEQUENCE [LARGE SCALE GENOMIC DNA]</scope>
    <source>
        <strain evidence="2">SUG147</strain>
    </source>
</reference>
<dbReference type="Proteomes" id="UP001139365">
    <property type="component" value="Unassembled WGS sequence"/>
</dbReference>
<proteinExistence type="predicted"/>
<evidence type="ECO:0000313" key="3">
    <source>
        <dbReference type="Proteomes" id="UP001139365"/>
    </source>
</evidence>
<evidence type="ECO:0000256" key="1">
    <source>
        <dbReference type="SAM" id="Phobius"/>
    </source>
</evidence>
<accession>A0AAE3FH77</accession>
<keyword evidence="1" id="KW-0472">Membrane</keyword>
<dbReference type="InterPro" id="IPR021354">
    <property type="entry name" value="DUF2975"/>
</dbReference>
<dbReference type="EMBL" id="JALEMU010000058">
    <property type="protein sequence ID" value="MCI5755380.1"/>
    <property type="molecule type" value="Genomic_DNA"/>
</dbReference>
<feature type="transmembrane region" description="Helical" evidence="1">
    <location>
        <begin position="81"/>
        <end position="103"/>
    </location>
</feature>
<protein>
    <submittedName>
        <fullName evidence="2">DUF2975 domain-containing protein</fullName>
    </submittedName>
</protein>
<keyword evidence="1" id="KW-1133">Transmembrane helix</keyword>
<organism evidence="2 3">
    <name type="scientific">Candidatus Colimorpha enterica</name>
    <dbReference type="NCBI Taxonomy" id="3083063"/>
    <lineage>
        <taxon>Bacteria</taxon>
        <taxon>Pseudomonadati</taxon>
        <taxon>Bacteroidota</taxon>
        <taxon>Bacteroidia</taxon>
        <taxon>Bacteroidales</taxon>
        <taxon>Candidatus Colimorpha</taxon>
    </lineage>
</organism>
<dbReference type="AlphaFoldDB" id="A0AAE3FH77"/>
<comment type="caution">
    <text evidence="2">The sequence shown here is derived from an EMBL/GenBank/DDBJ whole genome shotgun (WGS) entry which is preliminary data.</text>
</comment>
<feature type="transmembrane region" description="Helical" evidence="1">
    <location>
        <begin position="47"/>
        <end position="69"/>
    </location>
</feature>
<feature type="transmembrane region" description="Helical" evidence="1">
    <location>
        <begin position="123"/>
        <end position="142"/>
    </location>
</feature>
<evidence type="ECO:0000313" key="2">
    <source>
        <dbReference type="EMBL" id="MCI5755380.1"/>
    </source>
</evidence>
<dbReference type="Pfam" id="PF11188">
    <property type="entry name" value="DUF2975"/>
    <property type="match status" value="1"/>
</dbReference>
<keyword evidence="1" id="KW-0812">Transmembrane</keyword>